<accession>A0A510DYA7</accession>
<proteinExistence type="predicted"/>
<dbReference type="Pfam" id="PF01557">
    <property type="entry name" value="FAA_hydrolase"/>
    <property type="match status" value="1"/>
</dbReference>
<dbReference type="STRING" id="1294262.GCA_001316085_01436"/>
<accession>A0A510E780</accession>
<evidence type="ECO:0000313" key="6">
    <source>
        <dbReference type="Proteomes" id="UP000325030"/>
    </source>
</evidence>
<reference evidence="3 5" key="2">
    <citation type="journal article" date="2020" name="Int. J. Syst. Evol. Microbiol.">
        <title>Sulfuracidifex tepidarius gen. nov., sp. nov. and transfer of Sulfolobus metallicus Huber and Stetter 1992 to the genus Sulfuracidifex as Sulfuracidifex metallicus comb. nov.</title>
        <authorList>
            <person name="Itoh T."/>
            <person name="Miura T."/>
            <person name="Sakai H.D."/>
            <person name="Kato S."/>
            <person name="Ohkuma M."/>
            <person name="Takashina T."/>
        </authorList>
    </citation>
    <scope>NUCLEOTIDE SEQUENCE [LARGE SCALE GENOMIC DNA]</scope>
    <source>
        <strain evidence="3 5">IC-006</strain>
        <strain evidence="4">IC-007</strain>
    </source>
</reference>
<evidence type="ECO:0000259" key="2">
    <source>
        <dbReference type="Pfam" id="PF01557"/>
    </source>
</evidence>
<evidence type="ECO:0000313" key="4">
    <source>
        <dbReference type="EMBL" id="BBG28010.1"/>
    </source>
</evidence>
<dbReference type="EMBL" id="AP018929">
    <property type="protein sequence ID" value="BBG25216.1"/>
    <property type="molecule type" value="Genomic_DNA"/>
</dbReference>
<dbReference type="AlphaFoldDB" id="A0A510DYA7"/>
<dbReference type="Proteomes" id="UP000325030">
    <property type="component" value="Chromosome"/>
</dbReference>
<dbReference type="InterPro" id="IPR036663">
    <property type="entry name" value="Fumarylacetoacetase_C_sf"/>
</dbReference>
<dbReference type="InterPro" id="IPR011234">
    <property type="entry name" value="Fumarylacetoacetase-like_C"/>
</dbReference>
<keyword evidence="5" id="KW-1185">Reference proteome</keyword>
<dbReference type="GO" id="GO:0046872">
    <property type="term" value="F:metal ion binding"/>
    <property type="evidence" value="ECO:0007669"/>
    <property type="project" value="UniProtKB-KW"/>
</dbReference>
<evidence type="ECO:0000313" key="5">
    <source>
        <dbReference type="Proteomes" id="UP000322983"/>
    </source>
</evidence>
<dbReference type="RefSeq" id="WP_054845784.1">
    <property type="nucleotide sequence ID" value="NZ_AP018929.1"/>
</dbReference>
<dbReference type="KEGG" id="step:IC006_2551"/>
<name>A0A510DYA7_9CREN</name>
<organism evidence="3 5">
    <name type="scientific">Sulfuracidifex tepidarius</name>
    <dbReference type="NCBI Taxonomy" id="1294262"/>
    <lineage>
        <taxon>Archaea</taxon>
        <taxon>Thermoproteota</taxon>
        <taxon>Thermoprotei</taxon>
        <taxon>Sulfolobales</taxon>
        <taxon>Sulfolobaceae</taxon>
        <taxon>Sulfuracidifex</taxon>
    </lineage>
</organism>
<dbReference type="EMBL" id="AP018930">
    <property type="protein sequence ID" value="BBG28010.1"/>
    <property type="molecule type" value="Genomic_DNA"/>
</dbReference>
<protein>
    <recommendedName>
        <fullName evidence="2">Fumarylacetoacetase-like C-terminal domain-containing protein</fullName>
    </recommendedName>
</protein>
<dbReference type="Gene3D" id="3.90.850.10">
    <property type="entry name" value="Fumarylacetoacetase-like, C-terminal domain"/>
    <property type="match status" value="1"/>
</dbReference>
<dbReference type="GeneID" id="41718837"/>
<dbReference type="GO" id="GO:0019752">
    <property type="term" value="P:carboxylic acid metabolic process"/>
    <property type="evidence" value="ECO:0007669"/>
    <property type="project" value="UniProtKB-ARBA"/>
</dbReference>
<dbReference type="Proteomes" id="UP000322983">
    <property type="component" value="Chromosome"/>
</dbReference>
<keyword evidence="1" id="KW-0479">Metal-binding</keyword>
<dbReference type="FunFam" id="3.90.850.10:FF:000002">
    <property type="entry name" value="2-hydroxyhepta-2,4-diene-1,7-dioate isomerase"/>
    <property type="match status" value="1"/>
</dbReference>
<sequence>MKIGYAILDEGKGVVLLKDGKVYQPENEAFSCVFQDTSKVISGFEEVKSLKMKEVRVKKFLPPVYPEKIFLPAVNFRSHSKESSMAPPSEPYFFTKFRNALIGIGDPIVIPHYLKKVDYEGEIGIVIGRKCKDVEKHDAMECVFGFTVVNDVSFRDYQFPGIPHYGLNWVKGKGLDKGLPVGPWVVSLDEVNVDSLRIITKVNGRKVQDGGIEDMIFDIPSLISYLSKGITLLPGDLITTGTPAGVGEFGEKNYLKDGDVVSVEVPQVGLLWNIVKEDKGKGKGEGGASSNI</sequence>
<evidence type="ECO:0000313" key="3">
    <source>
        <dbReference type="EMBL" id="BBG25216.1"/>
    </source>
</evidence>
<dbReference type="SUPFAM" id="SSF56529">
    <property type="entry name" value="FAH"/>
    <property type="match status" value="1"/>
</dbReference>
<evidence type="ECO:0000256" key="1">
    <source>
        <dbReference type="ARBA" id="ARBA00022723"/>
    </source>
</evidence>
<dbReference type="OrthoDB" id="6242at2157"/>
<dbReference type="GO" id="GO:0016853">
    <property type="term" value="F:isomerase activity"/>
    <property type="evidence" value="ECO:0007669"/>
    <property type="project" value="UniProtKB-ARBA"/>
</dbReference>
<reference evidence="6" key="1">
    <citation type="submission" date="2018-09" db="EMBL/GenBank/DDBJ databases">
        <title>Complete Genome Sequencing of Sulfolobus sp. JCM 16834.</title>
        <authorList>
            <person name="Kato S."/>
            <person name="Itoh T."/>
            <person name="Ohkuma M."/>
        </authorList>
    </citation>
    <scope>NUCLEOTIDE SEQUENCE [LARGE SCALE GENOMIC DNA]</scope>
    <source>
        <strain evidence="6">IC-007</strain>
    </source>
</reference>
<feature type="domain" description="Fumarylacetoacetase-like C-terminal" evidence="2">
    <location>
        <begin position="69"/>
        <end position="275"/>
    </location>
</feature>
<gene>
    <name evidence="3" type="ORF">IC006_2551</name>
    <name evidence="4" type="ORF">IC007_2565</name>
</gene>
<dbReference type="PANTHER" id="PTHR11820">
    <property type="entry name" value="ACYLPYRUVASE"/>
    <property type="match status" value="1"/>
</dbReference>